<evidence type="ECO:0000256" key="9">
    <source>
        <dbReference type="ARBA" id="ARBA00022833"/>
    </source>
</evidence>
<keyword evidence="6" id="KW-0677">Repeat</keyword>
<dbReference type="InterPro" id="IPR006575">
    <property type="entry name" value="RWD_dom"/>
</dbReference>
<evidence type="ECO:0000256" key="4">
    <source>
        <dbReference type="ARBA" id="ARBA00022679"/>
    </source>
</evidence>
<dbReference type="SMART" id="SM00647">
    <property type="entry name" value="IBR"/>
    <property type="match status" value="1"/>
</dbReference>
<dbReference type="EC" id="2.3.2.31" evidence="3"/>
<comment type="pathway">
    <text evidence="2">Protein modification; protein ubiquitination.</text>
</comment>
<dbReference type="GO" id="GO:0016567">
    <property type="term" value="P:protein ubiquitination"/>
    <property type="evidence" value="ECO:0007669"/>
    <property type="project" value="InterPro"/>
</dbReference>
<dbReference type="PROSITE" id="PS00518">
    <property type="entry name" value="ZF_RING_1"/>
    <property type="match status" value="1"/>
</dbReference>
<evidence type="ECO:0000256" key="1">
    <source>
        <dbReference type="ARBA" id="ARBA00001798"/>
    </source>
</evidence>
<comment type="similarity">
    <text evidence="10">Belongs to the RBR family. RNF14 subfamily.</text>
</comment>
<keyword evidence="7 11" id="KW-0863">Zinc-finger</keyword>
<evidence type="ECO:0000256" key="5">
    <source>
        <dbReference type="ARBA" id="ARBA00022723"/>
    </source>
</evidence>
<keyword evidence="8" id="KW-0833">Ubl conjugation pathway</keyword>
<dbReference type="InterPro" id="IPR044066">
    <property type="entry name" value="TRIAD_supradom"/>
</dbReference>
<dbReference type="PROSITE" id="PS50089">
    <property type="entry name" value="ZF_RING_2"/>
    <property type="match status" value="1"/>
</dbReference>
<dbReference type="Pfam" id="PF05773">
    <property type="entry name" value="RWD"/>
    <property type="match status" value="1"/>
</dbReference>
<evidence type="ECO:0000256" key="10">
    <source>
        <dbReference type="ARBA" id="ARBA00044508"/>
    </source>
</evidence>
<comment type="catalytic activity">
    <reaction evidence="1">
        <text>[E2 ubiquitin-conjugating enzyme]-S-ubiquitinyl-L-cysteine + [acceptor protein]-L-lysine = [E2 ubiquitin-conjugating enzyme]-L-cysteine + [acceptor protein]-N(6)-ubiquitinyl-L-lysine.</text>
        <dbReference type="EC" id="2.3.2.31"/>
    </reaction>
</comment>
<dbReference type="SUPFAM" id="SSF57850">
    <property type="entry name" value="RING/U-box"/>
    <property type="match status" value="2"/>
</dbReference>
<dbReference type="SMART" id="SM00591">
    <property type="entry name" value="RWD"/>
    <property type="match status" value="1"/>
</dbReference>
<dbReference type="EMBL" id="MU001806">
    <property type="protein sequence ID" value="KAF2797438.1"/>
    <property type="molecule type" value="Genomic_DNA"/>
</dbReference>
<dbReference type="CDD" id="cd23134">
    <property type="entry name" value="RING-HC_ITT1-like"/>
    <property type="match status" value="1"/>
</dbReference>
<feature type="region of interest" description="Disordered" evidence="12">
    <location>
        <begin position="291"/>
        <end position="330"/>
    </location>
</feature>
<dbReference type="CDD" id="cd20354">
    <property type="entry name" value="Rcat_RBR_RNF14"/>
    <property type="match status" value="1"/>
</dbReference>
<dbReference type="SUPFAM" id="SSF54495">
    <property type="entry name" value="UBC-like"/>
    <property type="match status" value="1"/>
</dbReference>
<evidence type="ECO:0000259" key="13">
    <source>
        <dbReference type="PROSITE" id="PS50089"/>
    </source>
</evidence>
<name>A0A6A6XMP9_9PLEO</name>
<organism evidence="16 17">
    <name type="scientific">Melanomma pulvis-pyrius CBS 109.77</name>
    <dbReference type="NCBI Taxonomy" id="1314802"/>
    <lineage>
        <taxon>Eukaryota</taxon>
        <taxon>Fungi</taxon>
        <taxon>Dikarya</taxon>
        <taxon>Ascomycota</taxon>
        <taxon>Pezizomycotina</taxon>
        <taxon>Dothideomycetes</taxon>
        <taxon>Pleosporomycetidae</taxon>
        <taxon>Pleosporales</taxon>
        <taxon>Melanommataceae</taxon>
        <taxon>Melanomma</taxon>
    </lineage>
</organism>
<evidence type="ECO:0000256" key="2">
    <source>
        <dbReference type="ARBA" id="ARBA00004906"/>
    </source>
</evidence>
<protein>
    <recommendedName>
        <fullName evidence="3">RBR-type E3 ubiquitin transferase</fullName>
        <ecNumber evidence="3">2.3.2.31</ecNumber>
    </recommendedName>
</protein>
<dbReference type="GO" id="GO:0008270">
    <property type="term" value="F:zinc ion binding"/>
    <property type="evidence" value="ECO:0007669"/>
    <property type="project" value="UniProtKB-KW"/>
</dbReference>
<sequence length="486" mass="55322">MADESTEDEREEELNTLQSIYPELTFGLSNPLAAHIDLNVAPIKPLQVVFEPEPTVHWLSYLPPLHLEIILPDGYPKERPPNLKLTTTPPWLPDAVLEKLVREGHELWEEYGDMPMLYTYISNLQEAADSAFGLADNLEEGPVKLPPPLKTAILDLNKSLKRETFDKETFDCGVCLEPKKGAVCYRLERCSHVFCQGCLQDFYNNCIKEGDVNSVKCLSPDCGKTGNTAVDRRKKPRLLSPKELLQIPLTLETVQRFAELKRKKKIEADKSIAFCPRSWCQGAMRTEKYPKITDVSQMDDSDSEEDETDEPRNNEDEPATSIQKRPTGRPGSDRLVICEDCNLAFCQQCLASWHGDYMICQPRLPSDLTEEDQASLNFILKFTSPCPECSVPCQKSYGCNHMTCFQCKTHFCYLCGAWLNPSNPYAHFSDKKNKTCFQRLMDMVEGDEGGDGQFGGRRGAEQMAEFWEQEALRIQMEEDQRTEEEQ</sequence>
<accession>A0A6A6XMP9</accession>
<evidence type="ECO:0000313" key="16">
    <source>
        <dbReference type="EMBL" id="KAF2797438.1"/>
    </source>
</evidence>
<dbReference type="Gene3D" id="1.20.120.1750">
    <property type="match status" value="1"/>
</dbReference>
<dbReference type="AlphaFoldDB" id="A0A6A6XMP9"/>
<dbReference type="FunFam" id="3.30.40.10:FF:000416">
    <property type="entry name" value="RBR-type E3 ubiquitin transferase"/>
    <property type="match status" value="1"/>
</dbReference>
<dbReference type="Gene3D" id="3.30.40.10">
    <property type="entry name" value="Zinc/RING finger domain, C3HC4 (zinc finger)"/>
    <property type="match status" value="1"/>
</dbReference>
<evidence type="ECO:0000313" key="17">
    <source>
        <dbReference type="Proteomes" id="UP000799757"/>
    </source>
</evidence>
<evidence type="ECO:0000256" key="6">
    <source>
        <dbReference type="ARBA" id="ARBA00022737"/>
    </source>
</evidence>
<dbReference type="InterPro" id="IPR001841">
    <property type="entry name" value="Znf_RING"/>
</dbReference>
<feature type="domain" description="RWD" evidence="14">
    <location>
        <begin position="12"/>
        <end position="131"/>
    </location>
</feature>
<keyword evidence="9" id="KW-0862">Zinc</keyword>
<dbReference type="GO" id="GO:0061630">
    <property type="term" value="F:ubiquitin protein ligase activity"/>
    <property type="evidence" value="ECO:0007669"/>
    <property type="project" value="UniProtKB-EC"/>
</dbReference>
<evidence type="ECO:0000256" key="11">
    <source>
        <dbReference type="PROSITE-ProRule" id="PRU00175"/>
    </source>
</evidence>
<dbReference type="Pfam" id="PF01485">
    <property type="entry name" value="IBR"/>
    <property type="match status" value="1"/>
</dbReference>
<keyword evidence="4" id="KW-0808">Transferase</keyword>
<keyword evidence="17" id="KW-1185">Reference proteome</keyword>
<dbReference type="InterPro" id="IPR002867">
    <property type="entry name" value="IBR_dom"/>
</dbReference>
<evidence type="ECO:0000259" key="14">
    <source>
        <dbReference type="PROSITE" id="PS50908"/>
    </source>
</evidence>
<dbReference type="Proteomes" id="UP000799757">
    <property type="component" value="Unassembled WGS sequence"/>
</dbReference>
<evidence type="ECO:0000256" key="3">
    <source>
        <dbReference type="ARBA" id="ARBA00012251"/>
    </source>
</evidence>
<dbReference type="InterPro" id="IPR031127">
    <property type="entry name" value="E3_UB_ligase_RBR"/>
</dbReference>
<gene>
    <name evidence="16" type="ORF">K505DRAFT_298335</name>
</gene>
<keyword evidence="5" id="KW-0479">Metal-binding</keyword>
<dbReference type="InterPro" id="IPR013083">
    <property type="entry name" value="Znf_RING/FYVE/PHD"/>
</dbReference>
<dbReference type="InterPro" id="IPR016135">
    <property type="entry name" value="UBQ-conjugating_enzyme/RWD"/>
</dbReference>
<dbReference type="Pfam" id="PF22191">
    <property type="entry name" value="IBR_1"/>
    <property type="match status" value="1"/>
</dbReference>
<evidence type="ECO:0000256" key="8">
    <source>
        <dbReference type="ARBA" id="ARBA00022786"/>
    </source>
</evidence>
<evidence type="ECO:0000256" key="12">
    <source>
        <dbReference type="SAM" id="MobiDB-lite"/>
    </source>
</evidence>
<dbReference type="InterPro" id="IPR047548">
    <property type="entry name" value="Rcat_RBR_RNF14"/>
</dbReference>
<proteinExistence type="inferred from homology"/>
<dbReference type="OrthoDB" id="1431934at2759"/>
<dbReference type="PROSITE" id="PS50908">
    <property type="entry name" value="RWD"/>
    <property type="match status" value="1"/>
</dbReference>
<evidence type="ECO:0000259" key="15">
    <source>
        <dbReference type="PROSITE" id="PS51873"/>
    </source>
</evidence>
<feature type="compositionally biased region" description="Acidic residues" evidence="12">
    <location>
        <begin position="297"/>
        <end position="309"/>
    </location>
</feature>
<dbReference type="InterPro" id="IPR017907">
    <property type="entry name" value="Znf_RING_CS"/>
</dbReference>
<feature type="domain" description="RING-type" evidence="15">
    <location>
        <begin position="168"/>
        <end position="440"/>
    </location>
</feature>
<dbReference type="CDD" id="cd23820">
    <property type="entry name" value="RWD_RNF14"/>
    <property type="match status" value="1"/>
</dbReference>
<evidence type="ECO:0000256" key="7">
    <source>
        <dbReference type="ARBA" id="ARBA00022771"/>
    </source>
</evidence>
<dbReference type="Gene3D" id="3.10.110.10">
    <property type="entry name" value="Ubiquitin Conjugating Enzyme"/>
    <property type="match status" value="1"/>
</dbReference>
<dbReference type="PROSITE" id="PS51873">
    <property type="entry name" value="TRIAD"/>
    <property type="match status" value="1"/>
</dbReference>
<dbReference type="PANTHER" id="PTHR11685">
    <property type="entry name" value="RBR FAMILY RING FINGER AND IBR DOMAIN-CONTAINING"/>
    <property type="match status" value="1"/>
</dbReference>
<feature type="domain" description="RING-type" evidence="13">
    <location>
        <begin position="172"/>
        <end position="206"/>
    </location>
</feature>
<reference evidence="16" key="1">
    <citation type="journal article" date="2020" name="Stud. Mycol.">
        <title>101 Dothideomycetes genomes: a test case for predicting lifestyles and emergence of pathogens.</title>
        <authorList>
            <person name="Haridas S."/>
            <person name="Albert R."/>
            <person name="Binder M."/>
            <person name="Bloem J."/>
            <person name="Labutti K."/>
            <person name="Salamov A."/>
            <person name="Andreopoulos B."/>
            <person name="Baker S."/>
            <person name="Barry K."/>
            <person name="Bills G."/>
            <person name="Bluhm B."/>
            <person name="Cannon C."/>
            <person name="Castanera R."/>
            <person name="Culley D."/>
            <person name="Daum C."/>
            <person name="Ezra D."/>
            <person name="Gonzalez J."/>
            <person name="Henrissat B."/>
            <person name="Kuo A."/>
            <person name="Liang C."/>
            <person name="Lipzen A."/>
            <person name="Lutzoni F."/>
            <person name="Magnuson J."/>
            <person name="Mondo S."/>
            <person name="Nolan M."/>
            <person name="Ohm R."/>
            <person name="Pangilinan J."/>
            <person name="Park H.-J."/>
            <person name="Ramirez L."/>
            <person name="Alfaro M."/>
            <person name="Sun H."/>
            <person name="Tritt A."/>
            <person name="Yoshinaga Y."/>
            <person name="Zwiers L.-H."/>
            <person name="Turgeon B."/>
            <person name="Goodwin S."/>
            <person name="Spatafora J."/>
            <person name="Crous P."/>
            <person name="Grigoriev I."/>
        </authorList>
    </citation>
    <scope>NUCLEOTIDE SEQUENCE</scope>
    <source>
        <strain evidence="16">CBS 109.77</strain>
    </source>
</reference>